<dbReference type="PANTHER" id="PTHR11469:SF1">
    <property type="entry name" value="GLUCOSE-6-PHOSPHATE ISOMERASE"/>
    <property type="match status" value="1"/>
</dbReference>
<protein>
    <recommendedName>
        <fullName evidence="7">Probable glucose-6-phosphate isomerase</fullName>
        <shortName evidence="7">GPI</shortName>
        <ecNumber evidence="7">5.3.1.9</ecNumber>
    </recommendedName>
    <alternativeName>
        <fullName evidence="7">Phosphoglucose isomerase</fullName>
        <shortName evidence="7">PGI</shortName>
    </alternativeName>
    <alternativeName>
        <fullName evidence="7">Phosphohexose isomerase</fullName>
        <shortName evidence="7">PHI</shortName>
    </alternativeName>
</protein>
<proteinExistence type="inferred from homology"/>
<comment type="pathway">
    <text evidence="7">Carbohydrate biosynthesis; gluconeogenesis.</text>
</comment>
<evidence type="ECO:0000256" key="3">
    <source>
        <dbReference type="ARBA" id="ARBA00022432"/>
    </source>
</evidence>
<dbReference type="InterPro" id="IPR035482">
    <property type="entry name" value="SIS_PGI_2"/>
</dbReference>
<dbReference type="PROSITE" id="PS00174">
    <property type="entry name" value="P_GLUCOSE_ISOMERASE_2"/>
    <property type="match status" value="1"/>
</dbReference>
<dbReference type="EMBL" id="JBHTAR010000011">
    <property type="protein sequence ID" value="MFC7201371.1"/>
    <property type="molecule type" value="Genomic_DNA"/>
</dbReference>
<comment type="function">
    <text evidence="7">Catalyzes the reversible isomerization of glucose-6-phosphate to fructose-6-phosphate.</text>
</comment>
<evidence type="ECO:0000313" key="9">
    <source>
        <dbReference type="Proteomes" id="UP001596447"/>
    </source>
</evidence>
<dbReference type="InterPro" id="IPR018189">
    <property type="entry name" value="Phosphoglucose_isomerase_CS"/>
</dbReference>
<dbReference type="RefSeq" id="WP_279528119.1">
    <property type="nucleotide sequence ID" value="NZ_CP122312.1"/>
</dbReference>
<dbReference type="PROSITE" id="PS00765">
    <property type="entry name" value="P_GLUCOSE_ISOMERASE_1"/>
    <property type="match status" value="1"/>
</dbReference>
<dbReference type="CDD" id="cd05015">
    <property type="entry name" value="SIS_PGI_1"/>
    <property type="match status" value="1"/>
</dbReference>
<dbReference type="AlphaFoldDB" id="A0ABD5Z878"/>
<evidence type="ECO:0000256" key="6">
    <source>
        <dbReference type="ARBA" id="ARBA00029321"/>
    </source>
</evidence>
<reference evidence="8 9" key="1">
    <citation type="journal article" date="2019" name="Int. J. Syst. Evol. Microbiol.">
        <title>The Global Catalogue of Microorganisms (GCM) 10K type strain sequencing project: providing services to taxonomists for standard genome sequencing and annotation.</title>
        <authorList>
            <consortium name="The Broad Institute Genomics Platform"/>
            <consortium name="The Broad Institute Genome Sequencing Center for Infectious Disease"/>
            <person name="Wu L."/>
            <person name="Ma J."/>
        </authorList>
    </citation>
    <scope>NUCLEOTIDE SEQUENCE [LARGE SCALE GENOMIC DNA]</scope>
    <source>
        <strain evidence="8 9">XZGYJ-43</strain>
    </source>
</reference>
<dbReference type="EC" id="5.3.1.9" evidence="7"/>
<dbReference type="PANTHER" id="PTHR11469">
    <property type="entry name" value="GLUCOSE-6-PHOSPHATE ISOMERASE"/>
    <property type="match status" value="1"/>
</dbReference>
<dbReference type="GO" id="GO:0006094">
    <property type="term" value="P:gluconeogenesis"/>
    <property type="evidence" value="ECO:0007669"/>
    <property type="project" value="UniProtKB-UniRule"/>
</dbReference>
<keyword evidence="4 7" id="KW-0324">Glycolysis</keyword>
<evidence type="ECO:0000256" key="4">
    <source>
        <dbReference type="ARBA" id="ARBA00023152"/>
    </source>
</evidence>
<dbReference type="GO" id="GO:0006096">
    <property type="term" value="P:glycolytic process"/>
    <property type="evidence" value="ECO:0007669"/>
    <property type="project" value="UniProtKB-UniRule"/>
</dbReference>
<dbReference type="InterPro" id="IPR046348">
    <property type="entry name" value="SIS_dom_sf"/>
</dbReference>
<evidence type="ECO:0000256" key="7">
    <source>
        <dbReference type="HAMAP-Rule" id="MF_00473"/>
    </source>
</evidence>
<dbReference type="InterPro" id="IPR035476">
    <property type="entry name" value="SIS_PGI_1"/>
</dbReference>
<comment type="catalytic activity">
    <reaction evidence="6 7">
        <text>alpha-D-glucose 6-phosphate = beta-D-fructose 6-phosphate</text>
        <dbReference type="Rhea" id="RHEA:11816"/>
        <dbReference type="ChEBI" id="CHEBI:57634"/>
        <dbReference type="ChEBI" id="CHEBI:58225"/>
        <dbReference type="EC" id="5.3.1.9"/>
    </reaction>
</comment>
<comment type="subcellular location">
    <subcellularLocation>
        <location evidence="7">Cytoplasm</location>
    </subcellularLocation>
</comment>
<keyword evidence="5 7" id="KW-0413">Isomerase</keyword>
<accession>A0ABD5Z878</accession>
<evidence type="ECO:0000256" key="5">
    <source>
        <dbReference type="ARBA" id="ARBA00023235"/>
    </source>
</evidence>
<evidence type="ECO:0000256" key="2">
    <source>
        <dbReference type="ARBA" id="ARBA00006604"/>
    </source>
</evidence>
<dbReference type="GO" id="GO:0004347">
    <property type="term" value="F:glucose-6-phosphate isomerase activity"/>
    <property type="evidence" value="ECO:0007669"/>
    <property type="project" value="UniProtKB-UniRule"/>
</dbReference>
<dbReference type="GO" id="GO:0005737">
    <property type="term" value="C:cytoplasm"/>
    <property type="evidence" value="ECO:0007669"/>
    <property type="project" value="UniProtKB-SubCell"/>
</dbReference>
<feature type="active site" evidence="7">
    <location>
        <position position="294"/>
    </location>
</feature>
<evidence type="ECO:0000313" key="8">
    <source>
        <dbReference type="EMBL" id="MFC7201371.1"/>
    </source>
</evidence>
<evidence type="ECO:0000256" key="1">
    <source>
        <dbReference type="ARBA" id="ARBA00004926"/>
    </source>
</evidence>
<name>A0ABD5Z878_9EURY</name>
<feature type="active site" evidence="7">
    <location>
        <position position="405"/>
    </location>
</feature>
<comment type="similarity">
    <text evidence="2 7">Belongs to the GPI family.</text>
</comment>
<dbReference type="PROSITE" id="PS51463">
    <property type="entry name" value="P_GLUCOSE_ISOMERASE_3"/>
    <property type="match status" value="1"/>
</dbReference>
<dbReference type="SUPFAM" id="SSF53697">
    <property type="entry name" value="SIS domain"/>
    <property type="match status" value="1"/>
</dbReference>
<dbReference type="PRINTS" id="PR00662">
    <property type="entry name" value="G6PISOMERASE"/>
</dbReference>
<sequence>MRVDIGNALDEVASPGVPRDALERLDERVADAHERIARGRADDEFGYAALNLPETADPDAVRAAVEPFDDVETVLTVGIGGSALGAATLSSALADADAPDAYYLDNVDPDHVRTLLDGLDLSRTVVDVVSRSGTTAETLANFLVVREAMAEEGVDWTERTLVTTGESGNLRDLAEKHDLPSVRVPEGVPGRFSVLSTVGLAPAALQGIDIDALLAGAAEAADGLSGSLFETPAYAYGATAYALDIRGAGVNAMMPYAEGLETFAEWFAQLWAESLGKDGLGQTPVRALGATDQHSQLQLYRAGPRDKLVTFVDVDDRPDVPIPETDLEGLDYLADTDLGELLDAEFRATEASLAESGRPSVRVELDALDAHSLGGLLYGMEAACVLAGELYEVETFTQPAVEWGKEAARDILRGERDRSEKATLRVE</sequence>
<comment type="caution">
    <text evidence="8">The sequence shown here is derived from an EMBL/GenBank/DDBJ whole genome shotgun (WGS) entry which is preliminary data.</text>
</comment>
<dbReference type="HAMAP" id="MF_00473">
    <property type="entry name" value="G6P_isomerase"/>
    <property type="match status" value="1"/>
</dbReference>
<comment type="pathway">
    <text evidence="1 7">Carbohydrate degradation; glycolysis; D-glyceraldehyde 3-phosphate and glycerone phosphate from D-glucose: step 2/4.</text>
</comment>
<gene>
    <name evidence="7" type="primary">pgi</name>
    <name evidence="8" type="ORF">ACFQJ9_18500</name>
</gene>
<dbReference type="InterPro" id="IPR001672">
    <property type="entry name" value="G6P_Isomerase"/>
</dbReference>
<keyword evidence="7" id="KW-0963">Cytoplasm</keyword>
<dbReference type="Pfam" id="PF00342">
    <property type="entry name" value="PGI"/>
    <property type="match status" value="1"/>
</dbReference>
<dbReference type="Proteomes" id="UP001596447">
    <property type="component" value="Unassembled WGS sequence"/>
</dbReference>
<feature type="active site" description="Proton donor" evidence="7">
    <location>
        <position position="273"/>
    </location>
</feature>
<organism evidence="8 9">
    <name type="scientific">Halospeciosus flavus</name>
    <dbReference type="NCBI Taxonomy" id="3032283"/>
    <lineage>
        <taxon>Archaea</taxon>
        <taxon>Methanobacteriati</taxon>
        <taxon>Methanobacteriota</taxon>
        <taxon>Stenosarchaea group</taxon>
        <taxon>Halobacteria</taxon>
        <taxon>Halobacteriales</taxon>
        <taxon>Halobacteriaceae</taxon>
        <taxon>Halospeciosus</taxon>
    </lineage>
</organism>
<keyword evidence="9" id="KW-1185">Reference proteome</keyword>
<dbReference type="Gene3D" id="3.40.50.10490">
    <property type="entry name" value="Glucose-6-phosphate isomerase like protein, domain 1"/>
    <property type="match status" value="2"/>
</dbReference>
<keyword evidence="3 7" id="KW-0312">Gluconeogenesis</keyword>
<dbReference type="CDD" id="cd05016">
    <property type="entry name" value="SIS_PGI_2"/>
    <property type="match status" value="1"/>
</dbReference>